<protein>
    <submittedName>
        <fullName evidence="2">Uncharacterized protein</fullName>
    </submittedName>
</protein>
<dbReference type="PATRIC" id="fig|1423760.3.peg.1106"/>
<dbReference type="AlphaFoldDB" id="A0A0R1ULI9"/>
<evidence type="ECO:0000313" key="3">
    <source>
        <dbReference type="Proteomes" id="UP000050816"/>
    </source>
</evidence>
<evidence type="ECO:0000256" key="1">
    <source>
        <dbReference type="SAM" id="Coils"/>
    </source>
</evidence>
<dbReference type="EMBL" id="AZFK01000018">
    <property type="protein sequence ID" value="KRL91634.1"/>
    <property type="molecule type" value="Genomic_DNA"/>
</dbReference>
<gene>
    <name evidence="2" type="ORF">FC43_GL001052</name>
</gene>
<dbReference type="Proteomes" id="UP000050816">
    <property type="component" value="Unassembled WGS sequence"/>
</dbReference>
<dbReference type="RefSeq" id="WP_056954008.1">
    <property type="nucleotide sequence ID" value="NZ_AZFK01000018.1"/>
</dbReference>
<sequence length="224" mass="25918">MEQISFYTGNDIRALLYEQGITTYFANKAISLTAGHLSKRDYFKIGRKACYSEDAYKSIQAKAIELQEYHDKNVATPEKTKGLYTARDIDPKNPQRALSFLNSRGFDPVKQLVRPDTNRWINYYGKDAYQCYVTNHTEDERGKMVTDELNRDIAELTKQNHVLRTMLEAKDIQIQGKDKTIDHLKGRIDDLESQINRLTDELDGVVGHRHSGKLVKFRKVANEW</sequence>
<evidence type="ECO:0000313" key="2">
    <source>
        <dbReference type="EMBL" id="KRL91634.1"/>
    </source>
</evidence>
<proteinExistence type="predicted"/>
<name>A0A0R1ULI9_9LACO</name>
<organism evidence="2 3">
    <name type="scientific">Limosilactobacillus ingluviei DSM 15946</name>
    <dbReference type="NCBI Taxonomy" id="1423760"/>
    <lineage>
        <taxon>Bacteria</taxon>
        <taxon>Bacillati</taxon>
        <taxon>Bacillota</taxon>
        <taxon>Bacilli</taxon>
        <taxon>Lactobacillales</taxon>
        <taxon>Lactobacillaceae</taxon>
        <taxon>Limosilactobacillus</taxon>
    </lineage>
</organism>
<accession>A0A0R1ULI9</accession>
<feature type="coiled-coil region" evidence="1">
    <location>
        <begin position="174"/>
        <end position="208"/>
    </location>
</feature>
<reference evidence="2 3" key="1">
    <citation type="journal article" date="2015" name="Genome Announc.">
        <title>Expanding the biotechnology potential of lactobacilli through comparative genomics of 213 strains and associated genera.</title>
        <authorList>
            <person name="Sun Z."/>
            <person name="Harris H.M."/>
            <person name="McCann A."/>
            <person name="Guo C."/>
            <person name="Argimon S."/>
            <person name="Zhang W."/>
            <person name="Yang X."/>
            <person name="Jeffery I.B."/>
            <person name="Cooney J.C."/>
            <person name="Kagawa T.F."/>
            <person name="Liu W."/>
            <person name="Song Y."/>
            <person name="Salvetti E."/>
            <person name="Wrobel A."/>
            <person name="Rasinkangas P."/>
            <person name="Parkhill J."/>
            <person name="Rea M.C."/>
            <person name="O'Sullivan O."/>
            <person name="Ritari J."/>
            <person name="Douillard F.P."/>
            <person name="Paul Ross R."/>
            <person name="Yang R."/>
            <person name="Briner A.E."/>
            <person name="Felis G.E."/>
            <person name="de Vos W.M."/>
            <person name="Barrangou R."/>
            <person name="Klaenhammer T.R."/>
            <person name="Caufield P.W."/>
            <person name="Cui Y."/>
            <person name="Zhang H."/>
            <person name="O'Toole P.W."/>
        </authorList>
    </citation>
    <scope>NUCLEOTIDE SEQUENCE [LARGE SCALE GENOMIC DNA]</scope>
    <source>
        <strain evidence="2 3">DSM 15946</strain>
    </source>
</reference>
<keyword evidence="1" id="KW-0175">Coiled coil</keyword>
<comment type="caution">
    <text evidence="2">The sequence shown here is derived from an EMBL/GenBank/DDBJ whole genome shotgun (WGS) entry which is preliminary data.</text>
</comment>